<feature type="signal peptide" evidence="3">
    <location>
        <begin position="1"/>
        <end position="27"/>
    </location>
</feature>
<dbReference type="AlphaFoldDB" id="A0A5S9N5G5"/>
<accession>A0A5S9N5G5</accession>
<dbReference type="Gene3D" id="3.40.50.1820">
    <property type="entry name" value="alpha/beta hydrolase"/>
    <property type="match status" value="1"/>
</dbReference>
<organism evidence="4 5">
    <name type="scientific">BD1-7 clade bacterium</name>
    <dbReference type="NCBI Taxonomy" id="2029982"/>
    <lineage>
        <taxon>Bacteria</taxon>
        <taxon>Pseudomonadati</taxon>
        <taxon>Pseudomonadota</taxon>
        <taxon>Gammaproteobacteria</taxon>
        <taxon>Cellvibrionales</taxon>
        <taxon>Spongiibacteraceae</taxon>
        <taxon>BD1-7 clade</taxon>
    </lineage>
</organism>
<feature type="chain" id="PRO_5024934862" evidence="3">
    <location>
        <begin position="28"/>
        <end position="303"/>
    </location>
</feature>
<evidence type="ECO:0000313" key="4">
    <source>
        <dbReference type="EMBL" id="CAA0085067.1"/>
    </source>
</evidence>
<evidence type="ECO:0000256" key="2">
    <source>
        <dbReference type="ARBA" id="ARBA00022801"/>
    </source>
</evidence>
<dbReference type="EC" id="3.1.-.-" evidence="4"/>
<dbReference type="InterPro" id="IPR000801">
    <property type="entry name" value="Esterase-like"/>
</dbReference>
<dbReference type="EMBL" id="CACSIO010000001">
    <property type="protein sequence ID" value="CAA0085067.1"/>
    <property type="molecule type" value="Genomic_DNA"/>
</dbReference>
<keyword evidence="2 4" id="KW-0378">Hydrolase</keyword>
<dbReference type="Proteomes" id="UP000441399">
    <property type="component" value="Unassembled WGS sequence"/>
</dbReference>
<keyword evidence="5" id="KW-1185">Reference proteome</keyword>
<comment type="similarity">
    <text evidence="1">Belongs to the esterase D family.</text>
</comment>
<dbReference type="SUPFAM" id="SSF53474">
    <property type="entry name" value="alpha/beta-Hydrolases"/>
    <property type="match status" value="1"/>
</dbReference>
<keyword evidence="3" id="KW-0732">Signal</keyword>
<dbReference type="InterPro" id="IPR029058">
    <property type="entry name" value="AB_hydrolase_fold"/>
</dbReference>
<name>A0A5S9N5G5_9GAMM</name>
<dbReference type="PANTHER" id="PTHR40841:SF2">
    <property type="entry name" value="SIDEROPHORE-DEGRADING ESTERASE (EUROFUNG)"/>
    <property type="match status" value="1"/>
</dbReference>
<dbReference type="Pfam" id="PF00756">
    <property type="entry name" value="Esterase"/>
    <property type="match status" value="1"/>
</dbReference>
<evidence type="ECO:0000313" key="5">
    <source>
        <dbReference type="Proteomes" id="UP000441399"/>
    </source>
</evidence>
<dbReference type="OrthoDB" id="6381520at2"/>
<sequence>MNIQPFKQLARVVVAAIPLTFAIFAQAQVAPVALSRPNILAFELESQILNETMLIEVALPLSYASAPGDKEYPVAYYGDGGFMFLMVANDNLRLASGGNYLPEIITVGVDFKDYLNPCKRLQWYTATAITGHEVCGDVGGGADDYLSFLEQELKPLINAQFKTDENREVLAGHSQSGALALYSLFTNTHLFDAYIAASPSVYWANEHLMTVADEFIAANVANVPSLYLSVALNELGDDSKGPEVVAVNEALFSQVFRMHMKLESASISIPLTFQSFADEDHASVGGRAMHDGIKTLFAEGIAQ</sequence>
<dbReference type="GO" id="GO:0016788">
    <property type="term" value="F:hydrolase activity, acting on ester bonds"/>
    <property type="evidence" value="ECO:0007669"/>
    <property type="project" value="TreeGrafter"/>
</dbReference>
<dbReference type="InterPro" id="IPR052558">
    <property type="entry name" value="Siderophore_Hydrolase_D"/>
</dbReference>
<reference evidence="4 5" key="1">
    <citation type="submission" date="2019-11" db="EMBL/GenBank/DDBJ databases">
        <authorList>
            <person name="Holert J."/>
        </authorList>
    </citation>
    <scope>NUCLEOTIDE SEQUENCE [LARGE SCALE GENOMIC DNA]</scope>
    <source>
        <strain evidence="4">SB11_3</strain>
    </source>
</reference>
<gene>
    <name evidence="4" type="primary">besA</name>
    <name evidence="4" type="ORF">OPDIPICF_00769</name>
</gene>
<protein>
    <submittedName>
        <fullName evidence="4">Ferri-bacillibactin esterase BesA</fullName>
        <ecNumber evidence="4">3.1.-.-</ecNumber>
    </submittedName>
</protein>
<evidence type="ECO:0000256" key="1">
    <source>
        <dbReference type="ARBA" id="ARBA00005622"/>
    </source>
</evidence>
<dbReference type="PANTHER" id="PTHR40841">
    <property type="entry name" value="SIDEROPHORE TRIACETYLFUSARININE C ESTERASE"/>
    <property type="match status" value="1"/>
</dbReference>
<proteinExistence type="inferred from homology"/>
<evidence type="ECO:0000256" key="3">
    <source>
        <dbReference type="SAM" id="SignalP"/>
    </source>
</evidence>